<keyword evidence="4" id="KW-0808">Transferase</keyword>
<feature type="chain" id="PRO_5046986862" evidence="2">
    <location>
        <begin position="37"/>
        <end position="410"/>
    </location>
</feature>
<dbReference type="PRINTS" id="PR01217">
    <property type="entry name" value="PRICHEXTENSN"/>
</dbReference>
<feature type="region of interest" description="Disordered" evidence="1">
    <location>
        <begin position="39"/>
        <end position="72"/>
    </location>
</feature>
<feature type="region of interest" description="Disordered" evidence="1">
    <location>
        <begin position="77"/>
        <end position="96"/>
    </location>
</feature>
<dbReference type="Pfam" id="PF13406">
    <property type="entry name" value="SLT_2"/>
    <property type="match status" value="1"/>
</dbReference>
<dbReference type="EMBL" id="JBEYXV010000004">
    <property type="protein sequence ID" value="MEU6820838.1"/>
    <property type="molecule type" value="Genomic_DNA"/>
</dbReference>
<dbReference type="PANTHER" id="PTHR30163">
    <property type="entry name" value="MEMBRANE-BOUND LYTIC MUREIN TRANSGLYCOSYLASE B"/>
    <property type="match status" value="1"/>
</dbReference>
<feature type="signal peptide" evidence="2">
    <location>
        <begin position="1"/>
        <end position="36"/>
    </location>
</feature>
<evidence type="ECO:0000256" key="1">
    <source>
        <dbReference type="SAM" id="MobiDB-lite"/>
    </source>
</evidence>
<sequence length="410" mass="41365">MATSNRHRKKGSLRIRRGMSGTVVAALAMAGLTASAAPGGPLAPARHGTAPDSDTEEPGGWIPPAGPSADVYHTELPPLRVHKGGPDGGASRAAAVRTQSGIPATVLTAYRRAEAALATTDPGCRLPWQLLAAIGKVESGHARGGRVAANGTTRTPILGPALNGSGFARISDTDGGAYDGDATYDRAVGPMQFIPSTWDRWGADGNDDGRADPNNIHDAALAAGRYLCAGDRDLGTKAGLDAAVLSYNHSSAYLRTVLAWLDFYRRGVHEVPDGRGPLPTSPGPGGRTPAARPVGGGVVIGPQPSHPPKPRPGGSASPHPTRPGPQPSTPGTSPGPTSPGPSAPGPSAPECPSPSPSDDPPPSGEPSPSETPPPSHSPSPSPSPSQTGSPSPSPSDPEPPDDCLANIGRP</sequence>
<dbReference type="CDD" id="cd13399">
    <property type="entry name" value="Slt35-like"/>
    <property type="match status" value="1"/>
</dbReference>
<protein>
    <submittedName>
        <fullName evidence="4">Lytic murein transglycosylase</fullName>
        <ecNumber evidence="4">2.4.-.-</ecNumber>
    </submittedName>
</protein>
<proteinExistence type="predicted"/>
<gene>
    <name evidence="4" type="ORF">ABZ921_09430</name>
</gene>
<feature type="region of interest" description="Disordered" evidence="1">
    <location>
        <begin position="273"/>
        <end position="410"/>
    </location>
</feature>
<evidence type="ECO:0000259" key="3">
    <source>
        <dbReference type="Pfam" id="PF13406"/>
    </source>
</evidence>
<evidence type="ECO:0000256" key="2">
    <source>
        <dbReference type="SAM" id="SignalP"/>
    </source>
</evidence>
<dbReference type="SUPFAM" id="SSF53955">
    <property type="entry name" value="Lysozyme-like"/>
    <property type="match status" value="1"/>
</dbReference>
<dbReference type="InterPro" id="IPR023346">
    <property type="entry name" value="Lysozyme-like_dom_sf"/>
</dbReference>
<dbReference type="EC" id="2.4.-.-" evidence="4"/>
<feature type="domain" description="Transglycosylase SLT" evidence="3">
    <location>
        <begin position="186"/>
        <end position="229"/>
    </location>
</feature>
<comment type="caution">
    <text evidence="4">The sequence shown here is derived from an EMBL/GenBank/DDBJ whole genome shotgun (WGS) entry which is preliminary data.</text>
</comment>
<dbReference type="InterPro" id="IPR031304">
    <property type="entry name" value="SLT_2"/>
</dbReference>
<keyword evidence="4" id="KW-0328">Glycosyltransferase</keyword>
<feature type="compositionally biased region" description="Pro residues" evidence="1">
    <location>
        <begin position="336"/>
        <end position="383"/>
    </location>
</feature>
<reference evidence="4 5" key="1">
    <citation type="submission" date="2024-06" db="EMBL/GenBank/DDBJ databases">
        <title>The Natural Products Discovery Center: Release of the First 8490 Sequenced Strains for Exploring Actinobacteria Biosynthetic Diversity.</title>
        <authorList>
            <person name="Kalkreuter E."/>
            <person name="Kautsar S.A."/>
            <person name="Yang D."/>
            <person name="Bader C.D."/>
            <person name="Teijaro C.N."/>
            <person name="Fluegel L."/>
            <person name="Davis C.M."/>
            <person name="Simpson J.R."/>
            <person name="Lauterbach L."/>
            <person name="Steele A.D."/>
            <person name="Gui C."/>
            <person name="Meng S."/>
            <person name="Li G."/>
            <person name="Viehrig K."/>
            <person name="Ye F."/>
            <person name="Su P."/>
            <person name="Kiefer A.F."/>
            <person name="Nichols A."/>
            <person name="Cepeda A.J."/>
            <person name="Yan W."/>
            <person name="Fan B."/>
            <person name="Jiang Y."/>
            <person name="Adhikari A."/>
            <person name="Zheng C.-J."/>
            <person name="Schuster L."/>
            <person name="Cowan T.M."/>
            <person name="Smanski M.J."/>
            <person name="Chevrette M.G."/>
            <person name="De Carvalho L.P.S."/>
            <person name="Shen B."/>
        </authorList>
    </citation>
    <scope>NUCLEOTIDE SEQUENCE [LARGE SCALE GENOMIC DNA]</scope>
    <source>
        <strain evidence="4 5">NPDC046838</strain>
    </source>
</reference>
<keyword evidence="5" id="KW-1185">Reference proteome</keyword>
<keyword evidence="2" id="KW-0732">Signal</keyword>
<evidence type="ECO:0000313" key="5">
    <source>
        <dbReference type="Proteomes" id="UP001551176"/>
    </source>
</evidence>
<dbReference type="Proteomes" id="UP001551176">
    <property type="component" value="Unassembled WGS sequence"/>
</dbReference>
<accession>A0ABV3BIK8</accession>
<dbReference type="PANTHER" id="PTHR30163:SF8">
    <property type="entry name" value="LYTIC MUREIN TRANSGLYCOSYLASE"/>
    <property type="match status" value="1"/>
</dbReference>
<organism evidence="4 5">
    <name type="scientific">Streptomyces atriruber</name>
    <dbReference type="NCBI Taxonomy" id="545121"/>
    <lineage>
        <taxon>Bacteria</taxon>
        <taxon>Bacillati</taxon>
        <taxon>Actinomycetota</taxon>
        <taxon>Actinomycetes</taxon>
        <taxon>Kitasatosporales</taxon>
        <taxon>Streptomycetaceae</taxon>
        <taxon>Streptomyces</taxon>
    </lineage>
</organism>
<dbReference type="InterPro" id="IPR043426">
    <property type="entry name" value="MltB-like"/>
</dbReference>
<dbReference type="RefSeq" id="WP_359346688.1">
    <property type="nucleotide sequence ID" value="NZ_JBEYXV010000004.1"/>
</dbReference>
<dbReference type="GO" id="GO:0016757">
    <property type="term" value="F:glycosyltransferase activity"/>
    <property type="evidence" value="ECO:0007669"/>
    <property type="project" value="UniProtKB-KW"/>
</dbReference>
<dbReference type="Gene3D" id="1.10.530.10">
    <property type="match status" value="1"/>
</dbReference>
<name>A0ABV3BIK8_9ACTN</name>
<evidence type="ECO:0000313" key="4">
    <source>
        <dbReference type="EMBL" id="MEU6820838.1"/>
    </source>
</evidence>